<dbReference type="SMART" id="SM00332">
    <property type="entry name" value="PP2Cc"/>
    <property type="match status" value="1"/>
</dbReference>
<evidence type="ECO:0000256" key="1">
    <source>
        <dbReference type="ARBA" id="ARBA00047761"/>
    </source>
</evidence>
<dbReference type="GO" id="GO:0046872">
    <property type="term" value="F:metal ion binding"/>
    <property type="evidence" value="ECO:0007669"/>
    <property type="project" value="UniProtKB-UniRule"/>
</dbReference>
<keyword evidence="3" id="KW-0904">Protein phosphatase</keyword>
<reference evidence="5 6" key="2">
    <citation type="submission" date="2024-10" db="EMBL/GenBank/DDBJ databases">
        <authorList>
            <person name="Ryan C."/>
        </authorList>
    </citation>
    <scope>NUCLEOTIDE SEQUENCE [LARGE SCALE GENOMIC DNA]</scope>
</reference>
<evidence type="ECO:0000256" key="3">
    <source>
        <dbReference type="RuleBase" id="RU366020"/>
    </source>
</evidence>
<dbReference type="InterPro" id="IPR039123">
    <property type="entry name" value="PPTC7"/>
</dbReference>
<dbReference type="AlphaFoldDB" id="A0ABC8V9Q3"/>
<comment type="similarity">
    <text evidence="3">Belongs to the PP2C family.</text>
</comment>
<accession>A0ABC8V9Q3</accession>
<comment type="catalytic activity">
    <reaction evidence="1 3">
        <text>O-phospho-L-seryl-[protein] + H2O = L-seryl-[protein] + phosphate</text>
        <dbReference type="Rhea" id="RHEA:20629"/>
        <dbReference type="Rhea" id="RHEA-COMP:9863"/>
        <dbReference type="Rhea" id="RHEA-COMP:11604"/>
        <dbReference type="ChEBI" id="CHEBI:15377"/>
        <dbReference type="ChEBI" id="CHEBI:29999"/>
        <dbReference type="ChEBI" id="CHEBI:43474"/>
        <dbReference type="ChEBI" id="CHEBI:83421"/>
        <dbReference type="EC" id="3.1.3.16"/>
    </reaction>
</comment>
<feature type="domain" description="PPM-type phosphatase" evidence="4">
    <location>
        <begin position="1"/>
        <end position="202"/>
    </location>
</feature>
<dbReference type="Gene3D" id="3.60.40.10">
    <property type="entry name" value="PPM-type phosphatase domain"/>
    <property type="match status" value="2"/>
</dbReference>
<dbReference type="InterPro" id="IPR001932">
    <property type="entry name" value="PPM-type_phosphatase-like_dom"/>
</dbReference>
<dbReference type="GO" id="GO:0004722">
    <property type="term" value="F:protein serine/threonine phosphatase activity"/>
    <property type="evidence" value="ECO:0007669"/>
    <property type="project" value="UniProtKB-EC"/>
</dbReference>
<dbReference type="PROSITE" id="PS51746">
    <property type="entry name" value="PPM_2"/>
    <property type="match status" value="2"/>
</dbReference>
<dbReference type="PANTHER" id="PTHR12320">
    <property type="entry name" value="PROTEIN PHOSPHATASE 2C"/>
    <property type="match status" value="1"/>
</dbReference>
<sequence>MDWAACDLPLHGEDAHFGHAEAGFVGVADGVGGYRDDGIDAGAFACELMANALEEVEVAAKSSKLRRRLRPEDVLERAYEKAFVNGTPGASTAVVMSLDGTTLRWAYIGDSGFAVLRDGKIVHRSVYLKNKIKLNTSKSKHKAIKMTRAMSTLEPIQETLREIKKRTPEVGIAEFVVRVLLTTGTEYVPEDGDASHRHLAANPPDDARPCAPLRMDWAACELPLHGEDAHFGHAEAGFVGVADGVGGYRDDGVDASAFSRELMASALEEVEQADTARRLRPKDILRRAYETTAINGTPGASTAVILALDGAKLRFAYIGDSAFVVLRGGRIVHRSVQQQHYFNCPYQLSGHHRDNIEMAKAGGVPVEDGDVVVVGTDGLFDNVHDGQLQRAVQMGTELGFSPKNMADIIAVIAYAVSRDERARSPFSVAYWKEYGEEGYGGKEDDITVIVAYIVSKDSS</sequence>
<evidence type="ECO:0000256" key="2">
    <source>
        <dbReference type="ARBA" id="ARBA00048336"/>
    </source>
</evidence>
<dbReference type="SUPFAM" id="SSF81606">
    <property type="entry name" value="PP2C-like"/>
    <property type="match status" value="2"/>
</dbReference>
<name>A0ABC8V9Q3_9POAL</name>
<dbReference type="EMBL" id="OZ075111">
    <property type="protein sequence ID" value="CAL4886551.1"/>
    <property type="molecule type" value="Genomic_DNA"/>
</dbReference>
<proteinExistence type="inferred from homology"/>
<evidence type="ECO:0000313" key="6">
    <source>
        <dbReference type="Proteomes" id="UP001497457"/>
    </source>
</evidence>
<comment type="cofactor">
    <cofactor evidence="3">
        <name>Mn(2+)</name>
        <dbReference type="ChEBI" id="CHEBI:29035"/>
    </cofactor>
</comment>
<dbReference type="EC" id="3.1.3.16" evidence="3"/>
<reference evidence="6" key="1">
    <citation type="submission" date="2024-06" db="EMBL/GenBank/DDBJ databases">
        <authorList>
            <person name="Ryan C."/>
        </authorList>
    </citation>
    <scope>NUCLEOTIDE SEQUENCE [LARGE SCALE GENOMIC DNA]</scope>
</reference>
<keyword evidence="3" id="KW-0460">Magnesium</keyword>
<organism evidence="5 6">
    <name type="scientific">Urochloa decumbens</name>
    <dbReference type="NCBI Taxonomy" id="240449"/>
    <lineage>
        <taxon>Eukaryota</taxon>
        <taxon>Viridiplantae</taxon>
        <taxon>Streptophyta</taxon>
        <taxon>Embryophyta</taxon>
        <taxon>Tracheophyta</taxon>
        <taxon>Spermatophyta</taxon>
        <taxon>Magnoliopsida</taxon>
        <taxon>Liliopsida</taxon>
        <taxon>Poales</taxon>
        <taxon>Poaceae</taxon>
        <taxon>PACMAD clade</taxon>
        <taxon>Panicoideae</taxon>
        <taxon>Panicodae</taxon>
        <taxon>Paniceae</taxon>
        <taxon>Melinidinae</taxon>
        <taxon>Urochloa</taxon>
    </lineage>
</organism>
<dbReference type="InterPro" id="IPR036457">
    <property type="entry name" value="PPM-type-like_dom_sf"/>
</dbReference>
<gene>
    <name evidence="5" type="ORF">URODEC1_LOCUS1212</name>
</gene>
<feature type="domain" description="PPM-type phosphatase" evidence="4">
    <location>
        <begin position="206"/>
        <end position="453"/>
    </location>
</feature>
<keyword evidence="3" id="KW-0378">Hydrolase</keyword>
<comment type="cofactor">
    <cofactor evidence="3">
        <name>Mg(2+)</name>
        <dbReference type="ChEBI" id="CHEBI:18420"/>
    </cofactor>
</comment>
<dbReference type="Pfam" id="PF13672">
    <property type="entry name" value="PP2C_2"/>
    <property type="match status" value="1"/>
</dbReference>
<keyword evidence="6" id="KW-1185">Reference proteome</keyword>
<dbReference type="Proteomes" id="UP001497457">
    <property type="component" value="Chromosome 1b"/>
</dbReference>
<evidence type="ECO:0000259" key="4">
    <source>
        <dbReference type="PROSITE" id="PS51746"/>
    </source>
</evidence>
<comment type="catalytic activity">
    <reaction evidence="2 3">
        <text>O-phospho-L-threonyl-[protein] + H2O = L-threonyl-[protein] + phosphate</text>
        <dbReference type="Rhea" id="RHEA:47004"/>
        <dbReference type="Rhea" id="RHEA-COMP:11060"/>
        <dbReference type="Rhea" id="RHEA-COMP:11605"/>
        <dbReference type="ChEBI" id="CHEBI:15377"/>
        <dbReference type="ChEBI" id="CHEBI:30013"/>
        <dbReference type="ChEBI" id="CHEBI:43474"/>
        <dbReference type="ChEBI" id="CHEBI:61977"/>
        <dbReference type="EC" id="3.1.3.16"/>
    </reaction>
</comment>
<evidence type="ECO:0000313" key="5">
    <source>
        <dbReference type="EMBL" id="CAL4886551.1"/>
    </source>
</evidence>
<keyword evidence="3" id="KW-0464">Manganese</keyword>
<protein>
    <recommendedName>
        <fullName evidence="3">Protein phosphatase</fullName>
        <ecNumber evidence="3">3.1.3.16</ecNumber>
    </recommendedName>
</protein>
<dbReference type="SMART" id="SM00331">
    <property type="entry name" value="PP2C_SIG"/>
    <property type="match status" value="1"/>
</dbReference>
<dbReference type="PANTHER" id="PTHR12320:SF81">
    <property type="entry name" value="PROTEIN PHOSPHATASE 2C 23-RELATED"/>
    <property type="match status" value="1"/>
</dbReference>
<keyword evidence="3" id="KW-0479">Metal-binding</keyword>